<gene>
    <name evidence="2" type="ORF">DPX16_17752</name>
</gene>
<dbReference type="Proteomes" id="UP000281406">
    <property type="component" value="Unassembled WGS sequence"/>
</dbReference>
<dbReference type="EMBL" id="RJVU01042551">
    <property type="protein sequence ID" value="ROL45636.1"/>
    <property type="molecule type" value="Genomic_DNA"/>
</dbReference>
<feature type="region of interest" description="Disordered" evidence="1">
    <location>
        <begin position="47"/>
        <end position="73"/>
    </location>
</feature>
<protein>
    <submittedName>
        <fullName evidence="2">Uncharacterized protein</fullName>
    </submittedName>
</protein>
<accession>A0A3N0YHA6</accession>
<reference evidence="2 3" key="1">
    <citation type="submission" date="2018-10" db="EMBL/GenBank/DDBJ databases">
        <title>Genome assembly for a Yunnan-Guizhou Plateau 3E fish, Anabarilius grahami (Regan), and its evolutionary and genetic applications.</title>
        <authorList>
            <person name="Jiang W."/>
        </authorList>
    </citation>
    <scope>NUCLEOTIDE SEQUENCE [LARGE SCALE GENOMIC DNA]</scope>
    <source>
        <strain evidence="2">AG-KIZ</strain>
        <tissue evidence="2">Muscle</tissue>
    </source>
</reference>
<comment type="caution">
    <text evidence="2">The sequence shown here is derived from an EMBL/GenBank/DDBJ whole genome shotgun (WGS) entry which is preliminary data.</text>
</comment>
<evidence type="ECO:0000313" key="2">
    <source>
        <dbReference type="EMBL" id="ROL45636.1"/>
    </source>
</evidence>
<name>A0A3N0YHA6_ANAGA</name>
<keyword evidence="3" id="KW-1185">Reference proteome</keyword>
<proteinExistence type="predicted"/>
<dbReference type="AlphaFoldDB" id="A0A3N0YHA6"/>
<evidence type="ECO:0000313" key="3">
    <source>
        <dbReference type="Proteomes" id="UP000281406"/>
    </source>
</evidence>
<evidence type="ECO:0000256" key="1">
    <source>
        <dbReference type="SAM" id="MobiDB-lite"/>
    </source>
</evidence>
<sequence>MVTIIMRLDHKKEYAAKFAAVAQISHNLLEYMERFCRIAINCGDFSSTSEPQVADSREASAASEARQRKTDDYFSKTQSLERRVLRRKFSPNLQAEAP</sequence>
<organism evidence="2 3">
    <name type="scientific">Anabarilius grahami</name>
    <name type="common">Kanglang fish</name>
    <name type="synonym">Barilius grahami</name>
    <dbReference type="NCBI Taxonomy" id="495550"/>
    <lineage>
        <taxon>Eukaryota</taxon>
        <taxon>Metazoa</taxon>
        <taxon>Chordata</taxon>
        <taxon>Craniata</taxon>
        <taxon>Vertebrata</taxon>
        <taxon>Euteleostomi</taxon>
        <taxon>Actinopterygii</taxon>
        <taxon>Neopterygii</taxon>
        <taxon>Teleostei</taxon>
        <taxon>Ostariophysi</taxon>
        <taxon>Cypriniformes</taxon>
        <taxon>Xenocyprididae</taxon>
        <taxon>Xenocypridinae</taxon>
        <taxon>Xenocypridinae incertae sedis</taxon>
        <taxon>Anabarilius</taxon>
    </lineage>
</organism>